<dbReference type="PROSITE" id="PS50069">
    <property type="entry name" value="CULLIN_2"/>
    <property type="match status" value="1"/>
</dbReference>
<dbReference type="Pfam" id="PF26557">
    <property type="entry name" value="Cullin_AB"/>
    <property type="match status" value="1"/>
</dbReference>
<sequence length="734" mass="84319">MDLEEAWNFVENLLQAKESLNLAGLKMAVEKLVADDLLDAVYETLSYQIEQSIVNSVLPYIFQDANCTLPILVTKIYNQAKSHRDAVQPLILLLDSLKCRHELAEAVQRTYRIEIEFSHQHKITELAEEFYSKAYLVCSKEMTSAEDLEESNCCPCELSPCQCHLILLQMSAITETCKQNFLSLQELGLFQNIIEDVLFGIARAKIKERVSTTCASSYSKTLINDLTEWLNNDLIGWLDKVTVNLDGSEILSKERLMYYLYDSFVKLRLDEILPMIIDYPDSRPSFEDLHSVLPQTNLRKQLIVTIKQVYESRILHPGVTTTDILTAYIQSIQAFRVLDPSCVILEIVTEPVKLYLRSREDTVRCIVANLIDESCEVLSDELTKGTSDQDTVDEDNIGEGWQHWLPDPVDANPDVSSKARRSTDIINMLVNIYGTKELFIKEYWNLLADRLLSNLSYTTMWEIRYFELLKIRFGETDLLKCEVMLKDVTDSKRLNTWINEELQKTNNELPFQMNALMLSAQYWPTFREEPIELPAEMKDALTSYTKAYETTKVNRTLKWQPHIGQVEVDIEMDSGNTVTFKTSPVNVAIIMAFQEQGMYTVEELAEKLQTSASVIRRRISYWQSHGVLKEISHDVYELNKDSSTSMIHEPIEEEVLESATASSEQQKEQEFQVMWSYINGMLTNSDSLPLERIHSMLKIFANAECTVHELERFLSKKIREGKVVCAAGVYKLAS</sequence>
<dbReference type="Proteomes" id="UP000593567">
    <property type="component" value="Unassembled WGS sequence"/>
</dbReference>
<dbReference type="Pfam" id="PF25773">
    <property type="entry name" value="TPR_ANAPC2"/>
    <property type="match status" value="1"/>
</dbReference>
<keyword evidence="4" id="KW-0833">Ubl conjugation pathway</keyword>
<evidence type="ECO:0000256" key="1">
    <source>
        <dbReference type="ARBA" id="ARBA00016068"/>
    </source>
</evidence>
<evidence type="ECO:0000256" key="2">
    <source>
        <dbReference type="ARBA" id="ARBA00022618"/>
    </source>
</evidence>
<dbReference type="Gene3D" id="1.20.1310.10">
    <property type="entry name" value="Cullin Repeats"/>
    <property type="match status" value="1"/>
</dbReference>
<organism evidence="8 9">
    <name type="scientific">Bugula neritina</name>
    <name type="common">Brown bryozoan</name>
    <name type="synonym">Sertularia neritina</name>
    <dbReference type="NCBI Taxonomy" id="10212"/>
    <lineage>
        <taxon>Eukaryota</taxon>
        <taxon>Metazoa</taxon>
        <taxon>Spiralia</taxon>
        <taxon>Lophotrochozoa</taxon>
        <taxon>Bryozoa</taxon>
        <taxon>Gymnolaemata</taxon>
        <taxon>Cheilostomatida</taxon>
        <taxon>Flustrina</taxon>
        <taxon>Buguloidea</taxon>
        <taxon>Bugulidae</taxon>
        <taxon>Bugula</taxon>
    </lineage>
</organism>
<dbReference type="GO" id="GO:0031625">
    <property type="term" value="F:ubiquitin protein ligase binding"/>
    <property type="evidence" value="ECO:0007669"/>
    <property type="project" value="InterPro"/>
</dbReference>
<protein>
    <recommendedName>
        <fullName evidence="1">Anaphase-promoting complex subunit 2</fullName>
    </recommendedName>
</protein>
<dbReference type="InterPro" id="IPR044554">
    <property type="entry name" value="ANAPC2"/>
</dbReference>
<dbReference type="InterPro" id="IPR036388">
    <property type="entry name" value="WH-like_DNA-bd_sf"/>
</dbReference>
<dbReference type="Gene3D" id="1.10.10.10">
    <property type="entry name" value="Winged helix-like DNA-binding domain superfamily/Winged helix DNA-binding domain"/>
    <property type="match status" value="1"/>
</dbReference>
<keyword evidence="9" id="KW-1185">Reference proteome</keyword>
<dbReference type="GO" id="GO:0070979">
    <property type="term" value="P:protein K11-linked ubiquitination"/>
    <property type="evidence" value="ECO:0007669"/>
    <property type="project" value="TreeGrafter"/>
</dbReference>
<evidence type="ECO:0000256" key="4">
    <source>
        <dbReference type="ARBA" id="ARBA00022786"/>
    </source>
</evidence>
<dbReference type="SMART" id="SM00182">
    <property type="entry name" value="CULLIN"/>
    <property type="match status" value="1"/>
</dbReference>
<keyword evidence="2" id="KW-0132">Cell division</keyword>
<comment type="caution">
    <text evidence="8">The sequence shown here is derived from an EMBL/GenBank/DDBJ whole genome shotgun (WGS) entry which is preliminary data.</text>
</comment>
<dbReference type="Pfam" id="PF08672">
    <property type="entry name" value="ANAPC2"/>
    <property type="match status" value="1"/>
</dbReference>
<dbReference type="PANTHER" id="PTHR45957">
    <property type="entry name" value="ANAPHASE-PROMOTING COMPLEX SUBUNIT 2"/>
    <property type="match status" value="1"/>
</dbReference>
<dbReference type="InterPro" id="IPR036317">
    <property type="entry name" value="Cullin_homology_sf"/>
</dbReference>
<comment type="similarity">
    <text evidence="6">Belongs to the cullin family.</text>
</comment>
<keyword evidence="5" id="KW-0131">Cell cycle</keyword>
<name>A0A7J7J1S5_BUGNE</name>
<reference evidence="8" key="1">
    <citation type="submission" date="2020-06" db="EMBL/GenBank/DDBJ databases">
        <title>Draft genome of Bugula neritina, a colonial animal packing powerful symbionts and potential medicines.</title>
        <authorList>
            <person name="Rayko M."/>
        </authorList>
    </citation>
    <scope>NUCLEOTIDE SEQUENCE [LARGE SCALE GENOMIC DNA]</scope>
    <source>
        <strain evidence="8">Kwan_BN1</strain>
    </source>
</reference>
<dbReference type="InterPro" id="IPR016158">
    <property type="entry name" value="Cullin_homology"/>
</dbReference>
<feature type="domain" description="Cullin family profile" evidence="7">
    <location>
        <begin position="426"/>
        <end position="623"/>
    </location>
</feature>
<dbReference type="GO" id="GO:0051301">
    <property type="term" value="P:cell division"/>
    <property type="evidence" value="ECO:0007669"/>
    <property type="project" value="UniProtKB-KW"/>
</dbReference>
<dbReference type="SUPFAM" id="SSF46785">
    <property type="entry name" value="Winged helix' DNA-binding domain"/>
    <property type="match status" value="1"/>
</dbReference>
<keyword evidence="3" id="KW-0498">Mitosis</keyword>
<dbReference type="GO" id="GO:0005680">
    <property type="term" value="C:anaphase-promoting complex"/>
    <property type="evidence" value="ECO:0007669"/>
    <property type="project" value="TreeGrafter"/>
</dbReference>
<dbReference type="GO" id="GO:0006511">
    <property type="term" value="P:ubiquitin-dependent protein catabolic process"/>
    <property type="evidence" value="ECO:0007669"/>
    <property type="project" value="InterPro"/>
</dbReference>
<dbReference type="SUPFAM" id="SSF75632">
    <property type="entry name" value="Cullin homology domain"/>
    <property type="match status" value="1"/>
</dbReference>
<dbReference type="EMBL" id="VXIV02003195">
    <property type="protein sequence ID" value="KAF6020053.1"/>
    <property type="molecule type" value="Genomic_DNA"/>
</dbReference>
<dbReference type="PANTHER" id="PTHR45957:SF1">
    <property type="entry name" value="ANAPHASE-PROMOTING COMPLEX SUBUNIT 2"/>
    <property type="match status" value="1"/>
</dbReference>
<evidence type="ECO:0000313" key="8">
    <source>
        <dbReference type="EMBL" id="KAF6020053.1"/>
    </source>
</evidence>
<dbReference type="OrthoDB" id="5581181at2759"/>
<proteinExistence type="inferred from homology"/>
<dbReference type="InterPro" id="IPR014786">
    <property type="entry name" value="ANAPC2_C"/>
</dbReference>
<evidence type="ECO:0000259" key="7">
    <source>
        <dbReference type="PROSITE" id="PS50069"/>
    </source>
</evidence>
<evidence type="ECO:0000256" key="6">
    <source>
        <dbReference type="PROSITE-ProRule" id="PRU00330"/>
    </source>
</evidence>
<dbReference type="AlphaFoldDB" id="A0A7J7J1S5"/>
<evidence type="ECO:0000313" key="9">
    <source>
        <dbReference type="Proteomes" id="UP000593567"/>
    </source>
</evidence>
<evidence type="ECO:0000256" key="3">
    <source>
        <dbReference type="ARBA" id="ARBA00022776"/>
    </source>
</evidence>
<evidence type="ECO:0000256" key="5">
    <source>
        <dbReference type="ARBA" id="ARBA00023306"/>
    </source>
</evidence>
<dbReference type="Gene3D" id="3.30.230.130">
    <property type="entry name" value="Cullin, Chain C, Domain 2"/>
    <property type="match status" value="1"/>
</dbReference>
<dbReference type="InterPro" id="IPR059120">
    <property type="entry name" value="Cullin-like_AB"/>
</dbReference>
<dbReference type="SMART" id="SM01013">
    <property type="entry name" value="APC2"/>
    <property type="match status" value="1"/>
</dbReference>
<dbReference type="InterPro" id="IPR057975">
    <property type="entry name" value="TPR_ANAPC2"/>
</dbReference>
<accession>A0A7J7J1S5</accession>
<dbReference type="GO" id="GO:0007091">
    <property type="term" value="P:metaphase/anaphase transition of mitotic cell cycle"/>
    <property type="evidence" value="ECO:0007669"/>
    <property type="project" value="TreeGrafter"/>
</dbReference>
<gene>
    <name evidence="8" type="ORF">EB796_021646</name>
</gene>
<dbReference type="InterPro" id="IPR036390">
    <property type="entry name" value="WH_DNA-bd_sf"/>
</dbReference>